<keyword evidence="5" id="KW-0863">Zinc-finger</keyword>
<dbReference type="PANTHER" id="PTHR33059:SF76">
    <property type="entry name" value="FCS-LIKE ZINC FINGER 7"/>
    <property type="match status" value="1"/>
</dbReference>
<keyword evidence="10" id="KW-1185">Reference proteome</keyword>
<dbReference type="PANTHER" id="PTHR33059">
    <property type="entry name" value="FCS-LIKE ZINC FINGER 5"/>
    <property type="match status" value="1"/>
</dbReference>
<evidence type="ECO:0000256" key="2">
    <source>
        <dbReference type="ARBA" id="ARBA00009374"/>
    </source>
</evidence>
<keyword evidence="3" id="KW-0963">Cytoplasm</keyword>
<feature type="compositionally biased region" description="Polar residues" evidence="7">
    <location>
        <begin position="220"/>
        <end position="232"/>
    </location>
</feature>
<gene>
    <name evidence="9" type="ORF">CTI12_AA015490</name>
</gene>
<proteinExistence type="inferred from homology"/>
<evidence type="ECO:0000259" key="8">
    <source>
        <dbReference type="PROSITE" id="PS51795"/>
    </source>
</evidence>
<comment type="caution">
    <text evidence="9">The sequence shown here is derived from an EMBL/GenBank/DDBJ whole genome shotgun (WGS) entry which is preliminary data.</text>
</comment>
<feature type="compositionally biased region" description="Polar residues" evidence="7">
    <location>
        <begin position="243"/>
        <end position="252"/>
    </location>
</feature>
<feature type="region of interest" description="Disordered" evidence="7">
    <location>
        <begin position="215"/>
        <end position="252"/>
    </location>
</feature>
<keyword evidence="5" id="KW-0862">Zinc</keyword>
<accession>A0A2U1QL35</accession>
<dbReference type="Pfam" id="PF04570">
    <property type="entry name" value="zf-FLZ"/>
    <property type="match status" value="1"/>
</dbReference>
<dbReference type="OrthoDB" id="1925036at2759"/>
<sequence length="329" mass="38095">MILGKRPRPPIKRTTSMTEFTLELNHTGVVAGGGGLEIINPQQRPTYDPFKVNQPTASPRNHRRNSADHMEENHFLTACHFCKRRLITGRDIFMYRAIGFCSAWECRQQQMSQDEKERQAVPWHQRNQFQIKQNVHLKRSKTKLTNVSIYLKLFLTDGGLITRRTLEPESIPTSFSDELNLNLTEAAWVHGYGFTTQIDFGIYFEFFGMQQSPLEARPSVQPTKRSSATPMTLSEARPPVQPTKRSSATPMSLSPNQFTTQIDLISIFLVYIESFKSKTIGSTYKTIFGYSYICLYHQNQVMQILFHKTTATHFWYIFWFFGMRAAFLH</sequence>
<evidence type="ECO:0000313" key="10">
    <source>
        <dbReference type="Proteomes" id="UP000245207"/>
    </source>
</evidence>
<evidence type="ECO:0000256" key="5">
    <source>
        <dbReference type="ARBA" id="ARBA00022771"/>
    </source>
</evidence>
<dbReference type="STRING" id="35608.A0A2U1QL35"/>
<evidence type="ECO:0000256" key="1">
    <source>
        <dbReference type="ARBA" id="ARBA00004496"/>
    </source>
</evidence>
<dbReference type="InterPro" id="IPR007650">
    <property type="entry name" value="Zf-FLZ_dom"/>
</dbReference>
<comment type="subcellular location">
    <subcellularLocation>
        <location evidence="1">Cytoplasm</location>
    </subcellularLocation>
</comment>
<dbReference type="EMBL" id="PKPP01000055">
    <property type="protein sequence ID" value="PWA98677.1"/>
    <property type="molecule type" value="Genomic_DNA"/>
</dbReference>
<dbReference type="PROSITE" id="PS51795">
    <property type="entry name" value="ZF_FLZ"/>
    <property type="match status" value="1"/>
</dbReference>
<evidence type="ECO:0000256" key="3">
    <source>
        <dbReference type="ARBA" id="ARBA00022490"/>
    </source>
</evidence>
<name>A0A2U1QL35_ARTAN</name>
<dbReference type="Proteomes" id="UP000245207">
    <property type="component" value="Unassembled WGS sequence"/>
</dbReference>
<evidence type="ECO:0000256" key="7">
    <source>
        <dbReference type="SAM" id="MobiDB-lite"/>
    </source>
</evidence>
<feature type="domain" description="FLZ-type" evidence="8">
    <location>
        <begin position="74"/>
        <end position="118"/>
    </location>
</feature>
<dbReference type="AlphaFoldDB" id="A0A2U1QL35"/>
<keyword evidence="4" id="KW-0479">Metal-binding</keyword>
<evidence type="ECO:0000313" key="9">
    <source>
        <dbReference type="EMBL" id="PWA98677.1"/>
    </source>
</evidence>
<dbReference type="GO" id="GO:0008270">
    <property type="term" value="F:zinc ion binding"/>
    <property type="evidence" value="ECO:0007669"/>
    <property type="project" value="UniProtKB-KW"/>
</dbReference>
<evidence type="ECO:0000256" key="4">
    <source>
        <dbReference type="ARBA" id="ARBA00022723"/>
    </source>
</evidence>
<evidence type="ECO:0000256" key="6">
    <source>
        <dbReference type="PROSITE-ProRule" id="PRU01131"/>
    </source>
</evidence>
<organism evidence="9 10">
    <name type="scientific">Artemisia annua</name>
    <name type="common">Sweet wormwood</name>
    <dbReference type="NCBI Taxonomy" id="35608"/>
    <lineage>
        <taxon>Eukaryota</taxon>
        <taxon>Viridiplantae</taxon>
        <taxon>Streptophyta</taxon>
        <taxon>Embryophyta</taxon>
        <taxon>Tracheophyta</taxon>
        <taxon>Spermatophyta</taxon>
        <taxon>Magnoliopsida</taxon>
        <taxon>eudicotyledons</taxon>
        <taxon>Gunneridae</taxon>
        <taxon>Pentapetalae</taxon>
        <taxon>asterids</taxon>
        <taxon>campanulids</taxon>
        <taxon>Asterales</taxon>
        <taxon>Asteraceae</taxon>
        <taxon>Asteroideae</taxon>
        <taxon>Anthemideae</taxon>
        <taxon>Artemisiinae</taxon>
        <taxon>Artemisia</taxon>
    </lineage>
</organism>
<reference evidence="9 10" key="1">
    <citation type="journal article" date="2018" name="Mol. Plant">
        <title>The genome of Artemisia annua provides insight into the evolution of Asteraceae family and artemisinin biosynthesis.</title>
        <authorList>
            <person name="Shen Q."/>
            <person name="Zhang L."/>
            <person name="Liao Z."/>
            <person name="Wang S."/>
            <person name="Yan T."/>
            <person name="Shi P."/>
            <person name="Liu M."/>
            <person name="Fu X."/>
            <person name="Pan Q."/>
            <person name="Wang Y."/>
            <person name="Lv Z."/>
            <person name="Lu X."/>
            <person name="Zhang F."/>
            <person name="Jiang W."/>
            <person name="Ma Y."/>
            <person name="Chen M."/>
            <person name="Hao X."/>
            <person name="Li L."/>
            <person name="Tang Y."/>
            <person name="Lv G."/>
            <person name="Zhou Y."/>
            <person name="Sun X."/>
            <person name="Brodelius P.E."/>
            <person name="Rose J.K.C."/>
            <person name="Tang K."/>
        </authorList>
    </citation>
    <scope>NUCLEOTIDE SEQUENCE [LARGE SCALE GENOMIC DNA]</scope>
    <source>
        <strain evidence="10">cv. Huhao1</strain>
        <tissue evidence="9">Leaf</tissue>
    </source>
</reference>
<dbReference type="GO" id="GO:0005737">
    <property type="term" value="C:cytoplasm"/>
    <property type="evidence" value="ECO:0007669"/>
    <property type="project" value="UniProtKB-SubCell"/>
</dbReference>
<feature type="zinc finger region" description="FLZ-type" evidence="6">
    <location>
        <begin position="74"/>
        <end position="118"/>
    </location>
</feature>
<comment type="similarity">
    <text evidence="2">Belongs to the FLZ family.</text>
</comment>
<protein>
    <recommendedName>
        <fullName evidence="8">FLZ-type domain-containing protein</fullName>
    </recommendedName>
</protein>